<sequence>MDPAQDAPGSSSPPPPPPPPHPSTAPRRSYAAASAFPASSTAPHKPPPVPPKPAGLQPVQSSNFFGTAAANPSSSSSPTTSSRAPPARPRRPSAAKITVADADASADDSDDPLRLHPPRPPAAAAASVASSLKKRQSPPVIKRVYGRGGIGSTSSTVGAAMRRQEGGTSGEGAQPWDDEWAQGNAPPPPPPPAPAPAPWQTVADDPSVWGGQSWEDVVRATNGSANDHDAGDVRIVAATPSPPLAPSSPKLLEWAPGGGGGARTEPEGPVAPTRGSSWTTPRVLASPGELAGGRTGVWAHEAWDFEVGFTPVGEVPGAKDLRYRPMGEWIPLGEKDGVAAVGSTSAGSEDTSMAADDGNTDSDKPLPLIDLDADAGAEATTEAAPAPPPKPERGFHTITAAELSAARPHPNLYFCPRTFSWALFAPLVRPASSSSSSSSSPDAPALWHVEQHCVPAQLSRYFSERLVGVGSLPLPAPPVVPARPDMFSAAPDPRTEANAAAFEDALGGLVELQERRGDRIVCVGGTAFYPAVIPRGLWERLMRTRGDDPPVDKKPDEMRWEAAKLIWRAIDNVLFAGETRSLPTTGKHMAKYMPADSVSRDIFVATLGFRPHGDAFLASPHLDQADPVGRENRARLLRCWLEIGIWLEDFAKASAGKGVKLPQTRITLKSAKPALQAMMGGDDLPRAPQHGAWSTVTSSRAVSSASASDKEALAADYDRLGVTPDLTDSVIARVYDAQLTFDRSRDAVYLEALVRIARGRDSAALQEKVAIERSLDRYPASEVVAAFRELRLDNPFEAYVSEERLVDAFDKRNSEVEHRERRRILFEQAKVVATFTGSDTLKAMLASIDDEIVAVGAAPGGQQVVKARMDLDAANRALGIESEVDDTMIATLYNIRLEDASTDTEKAKMREALEVIADARDSAELRTLAKTGKRADDVGGGWQAGPAVDANLPVGLTNIANTCYLNSLLQYFFTVREVRDTILAFHDTPTPPSQQAQLRVGGRLVSLGEVKRSKRFVALLQTLYQQLIHAPVSAVTPETELAYLALVPSREEAEASSAPAATATLTEEPEPLADGSDKPAEASAGTGRGVRSPSSVLGKRKVDEEGPASPSEASDMQLDQQQQQQTPLSSPSLASGGAHMASLSLASASASATGASEDAEMADAEEGRRSKRGKSEEDRLSVTEPQAPSPAEGSTDEPMSLDVAADQADAPQQPPPLPPRRTPLAPSPEPLGPPPPTKNGAGGSKDKEKELERQVSSYMAFGRQNDVTECMDNVMFQVEAALLANAPSGQVHETAGLLRRTFYGTMRQQLVFDDPTLPDPIRTQDEPFSSLLVDVAPSPSTGPGALARDIYDGLDAVFAPSPITLEGHAAQRRVALVAPPPPVLQIQLQRVQYDREKQSVYKSNAHLQFYEEIGVRRYVEVAEGDEEGQARVRKTQELRRVLERTRARLAELTKDKSTNTATVLRATSSHFSHLMSSRRSADSPFGIPDSLSRLFEDSPVLADTEAEAADLDKEIDELKQRIGELRERIKAVWDEVEDGTRYELTAVFIHRGTALSGHYYIYQRDHRNPQRWLRYNDSVVSEVDKDEVFRETTGDTNAYFLAYVRKDCRDAIESIKRD</sequence>
<feature type="region of interest" description="Disordered" evidence="8">
    <location>
        <begin position="1054"/>
        <end position="1250"/>
    </location>
</feature>
<dbReference type="InterPro" id="IPR044635">
    <property type="entry name" value="UBP14-like"/>
</dbReference>
<keyword evidence="5" id="KW-0378">Hydrolase</keyword>
<evidence type="ECO:0000256" key="8">
    <source>
        <dbReference type="SAM" id="MobiDB-lite"/>
    </source>
</evidence>
<dbReference type="GO" id="GO:0061136">
    <property type="term" value="P:regulation of proteasomal protein catabolic process"/>
    <property type="evidence" value="ECO:0007669"/>
    <property type="project" value="TreeGrafter"/>
</dbReference>
<accession>A0A5C5FPF8</accession>
<dbReference type="PROSITE" id="PS00972">
    <property type="entry name" value="USP_1"/>
    <property type="match status" value="1"/>
</dbReference>
<dbReference type="PANTHER" id="PTHR43982:SF6">
    <property type="entry name" value="UBIQUITIN CARBOXYL-TERMINAL HYDROLASE 2-RELATED"/>
    <property type="match status" value="1"/>
</dbReference>
<feature type="compositionally biased region" description="Pro residues" evidence="8">
    <location>
        <begin position="185"/>
        <end position="197"/>
    </location>
</feature>
<feature type="region of interest" description="Disordered" evidence="8">
    <location>
        <begin position="238"/>
        <end position="289"/>
    </location>
</feature>
<keyword evidence="11" id="KW-1185">Reference proteome</keyword>
<dbReference type="PANTHER" id="PTHR43982">
    <property type="entry name" value="UBIQUITIN CARBOXYL-TERMINAL HYDROLASE"/>
    <property type="match status" value="1"/>
</dbReference>
<keyword evidence="6" id="KW-0788">Thiol protease</keyword>
<comment type="catalytic activity">
    <reaction evidence="1">
        <text>Thiol-dependent hydrolysis of ester, thioester, amide, peptide and isopeptide bonds formed by the C-terminal Gly of ubiquitin (a 76-residue protein attached to proteins as an intracellular targeting signal).</text>
        <dbReference type="EC" id="3.4.19.12"/>
    </reaction>
</comment>
<evidence type="ECO:0000256" key="5">
    <source>
        <dbReference type="ARBA" id="ARBA00022801"/>
    </source>
</evidence>
<dbReference type="EMBL" id="SOZI01000154">
    <property type="protein sequence ID" value="TNY18136.1"/>
    <property type="molecule type" value="Genomic_DNA"/>
</dbReference>
<evidence type="ECO:0000256" key="4">
    <source>
        <dbReference type="ARBA" id="ARBA00022786"/>
    </source>
</evidence>
<keyword evidence="7" id="KW-0175">Coiled coil</keyword>
<dbReference type="OrthoDB" id="2420415at2759"/>
<feature type="region of interest" description="Disordered" evidence="8">
    <location>
        <begin position="1"/>
        <end position="210"/>
    </location>
</feature>
<dbReference type="InterPro" id="IPR038765">
    <property type="entry name" value="Papain-like_cys_pep_sf"/>
</dbReference>
<gene>
    <name evidence="10" type="ORF">DMC30DRAFT_427892</name>
</gene>
<evidence type="ECO:0000256" key="3">
    <source>
        <dbReference type="ARBA" id="ARBA00022670"/>
    </source>
</evidence>
<feature type="compositionally biased region" description="Low complexity" evidence="8">
    <location>
        <begin position="1201"/>
        <end position="1211"/>
    </location>
</feature>
<dbReference type="InterPro" id="IPR001394">
    <property type="entry name" value="Peptidase_C19_UCH"/>
</dbReference>
<feature type="compositionally biased region" description="Basic and acidic residues" evidence="8">
    <location>
        <begin position="1165"/>
        <end position="1181"/>
    </location>
</feature>
<feature type="compositionally biased region" description="Polar residues" evidence="8">
    <location>
        <begin position="342"/>
        <end position="351"/>
    </location>
</feature>
<dbReference type="InterPro" id="IPR025305">
    <property type="entry name" value="UCH_repeat_domain"/>
</dbReference>
<dbReference type="STRING" id="5288.A0A5C5FPF8"/>
<dbReference type="SUPFAM" id="SSF54001">
    <property type="entry name" value="Cysteine proteinases"/>
    <property type="match status" value="1"/>
</dbReference>
<reference evidence="10 11" key="1">
    <citation type="submission" date="2019-03" db="EMBL/GenBank/DDBJ databases">
        <title>Rhodosporidium diobovatum UCD-FST 08-225 genome sequencing, assembly, and annotation.</title>
        <authorList>
            <person name="Fakankun I.U."/>
            <person name="Fristensky B."/>
            <person name="Levin D.B."/>
        </authorList>
    </citation>
    <scope>NUCLEOTIDE SEQUENCE [LARGE SCALE GENOMIC DNA]</scope>
    <source>
        <strain evidence="10 11">UCD-FST 08-225</strain>
    </source>
</reference>
<evidence type="ECO:0000313" key="10">
    <source>
        <dbReference type="EMBL" id="TNY18136.1"/>
    </source>
</evidence>
<feature type="coiled-coil region" evidence="7">
    <location>
        <begin position="1501"/>
        <end position="1535"/>
    </location>
</feature>
<dbReference type="PROSITE" id="PS50235">
    <property type="entry name" value="USP_3"/>
    <property type="match status" value="1"/>
</dbReference>
<comment type="caution">
    <text evidence="10">The sequence shown here is derived from an EMBL/GenBank/DDBJ whole genome shotgun (WGS) entry which is preliminary data.</text>
</comment>
<feature type="compositionally biased region" description="Low complexity" evidence="8">
    <location>
        <begin position="67"/>
        <end position="85"/>
    </location>
</feature>
<evidence type="ECO:0000256" key="2">
    <source>
        <dbReference type="ARBA" id="ARBA00012759"/>
    </source>
</evidence>
<feature type="compositionally biased region" description="Low complexity" evidence="8">
    <location>
        <begin position="24"/>
        <end position="43"/>
    </location>
</feature>
<keyword evidence="3" id="KW-0645">Protease</keyword>
<feature type="compositionally biased region" description="Low complexity" evidence="8">
    <location>
        <begin position="1132"/>
        <end position="1156"/>
    </location>
</feature>
<evidence type="ECO:0000256" key="1">
    <source>
        <dbReference type="ARBA" id="ARBA00000707"/>
    </source>
</evidence>
<feature type="compositionally biased region" description="Pro residues" evidence="8">
    <location>
        <begin position="44"/>
        <end position="53"/>
    </location>
</feature>
<feature type="compositionally biased region" description="Pro residues" evidence="8">
    <location>
        <begin position="11"/>
        <end position="23"/>
    </location>
</feature>
<evidence type="ECO:0000256" key="6">
    <source>
        <dbReference type="ARBA" id="ARBA00022807"/>
    </source>
</evidence>
<feature type="compositionally biased region" description="Low complexity" evidence="8">
    <location>
        <begin position="122"/>
        <end position="131"/>
    </location>
</feature>
<keyword evidence="4" id="KW-0833">Ubl conjugation pathway</keyword>
<dbReference type="Proteomes" id="UP000311382">
    <property type="component" value="Unassembled WGS sequence"/>
</dbReference>
<evidence type="ECO:0000259" key="9">
    <source>
        <dbReference type="PROSITE" id="PS50235"/>
    </source>
</evidence>
<dbReference type="Pfam" id="PF00443">
    <property type="entry name" value="UCH"/>
    <property type="match status" value="1"/>
</dbReference>
<evidence type="ECO:0000256" key="7">
    <source>
        <dbReference type="SAM" id="Coils"/>
    </source>
</evidence>
<dbReference type="InterPro" id="IPR028889">
    <property type="entry name" value="USP"/>
</dbReference>
<feature type="domain" description="USP" evidence="9">
    <location>
        <begin position="954"/>
        <end position="1606"/>
    </location>
</feature>
<feature type="compositionally biased region" description="Pro residues" evidence="8">
    <location>
        <begin position="1212"/>
        <end position="1237"/>
    </location>
</feature>
<dbReference type="InterPro" id="IPR018200">
    <property type="entry name" value="USP_CS"/>
</dbReference>
<dbReference type="GO" id="GO:0016579">
    <property type="term" value="P:protein deubiquitination"/>
    <property type="evidence" value="ECO:0007669"/>
    <property type="project" value="InterPro"/>
</dbReference>
<feature type="compositionally biased region" description="Low complexity" evidence="8">
    <location>
        <begin position="1055"/>
        <end position="1066"/>
    </location>
</feature>
<evidence type="ECO:0000313" key="11">
    <source>
        <dbReference type="Proteomes" id="UP000311382"/>
    </source>
</evidence>
<dbReference type="Pfam" id="PF13446">
    <property type="entry name" value="RPT"/>
    <property type="match status" value="2"/>
</dbReference>
<dbReference type="GO" id="GO:0043161">
    <property type="term" value="P:proteasome-mediated ubiquitin-dependent protein catabolic process"/>
    <property type="evidence" value="ECO:0007669"/>
    <property type="project" value="InterPro"/>
</dbReference>
<dbReference type="PROSITE" id="PS00973">
    <property type="entry name" value="USP_2"/>
    <property type="match status" value="1"/>
</dbReference>
<protein>
    <recommendedName>
        <fullName evidence="2">ubiquitinyl hydrolase 1</fullName>
        <ecNumber evidence="2">3.4.19.12</ecNumber>
    </recommendedName>
</protein>
<dbReference type="Gene3D" id="3.90.70.10">
    <property type="entry name" value="Cysteine proteinases"/>
    <property type="match status" value="2"/>
</dbReference>
<dbReference type="EC" id="3.4.19.12" evidence="2"/>
<organism evidence="10 11">
    <name type="scientific">Rhodotorula diobovata</name>
    <dbReference type="NCBI Taxonomy" id="5288"/>
    <lineage>
        <taxon>Eukaryota</taxon>
        <taxon>Fungi</taxon>
        <taxon>Dikarya</taxon>
        <taxon>Basidiomycota</taxon>
        <taxon>Pucciniomycotina</taxon>
        <taxon>Microbotryomycetes</taxon>
        <taxon>Sporidiobolales</taxon>
        <taxon>Sporidiobolaceae</taxon>
        <taxon>Rhodotorula</taxon>
    </lineage>
</organism>
<feature type="compositionally biased region" description="Low complexity" evidence="8">
    <location>
        <begin position="94"/>
        <end position="103"/>
    </location>
</feature>
<dbReference type="GO" id="GO:0070628">
    <property type="term" value="F:proteasome binding"/>
    <property type="evidence" value="ECO:0007669"/>
    <property type="project" value="TreeGrafter"/>
</dbReference>
<dbReference type="GO" id="GO:0004843">
    <property type="term" value="F:cysteine-type deubiquitinase activity"/>
    <property type="evidence" value="ECO:0007669"/>
    <property type="project" value="UniProtKB-EC"/>
</dbReference>
<name>A0A5C5FPF8_9BASI</name>
<feature type="region of interest" description="Disordered" evidence="8">
    <location>
        <begin position="340"/>
        <end position="369"/>
    </location>
</feature>
<proteinExistence type="predicted"/>